<evidence type="ECO:0008006" key="4">
    <source>
        <dbReference type="Google" id="ProtNLM"/>
    </source>
</evidence>
<keyword evidence="1" id="KW-0812">Transmembrane</keyword>
<dbReference type="EMBL" id="SMLL01000004">
    <property type="protein sequence ID" value="TFZ00008.1"/>
    <property type="molecule type" value="Genomic_DNA"/>
</dbReference>
<keyword evidence="3" id="KW-1185">Reference proteome</keyword>
<sequence>MQPLSRTGVPLLLVLLFVGTLMPGAWKIGALDRIGGPLDLAALAHVLLFAGLAFLWPYTRWLAPQGRWQLPVFGLALALLTEGLQFFADGRHPNLAGVLQDLLGVLLGSLLGRLSAPARLGG</sequence>
<dbReference type="RefSeq" id="WP_135285549.1">
    <property type="nucleotide sequence ID" value="NZ_SMLL01000004.1"/>
</dbReference>
<accession>A0A4Z0BP10</accession>
<reference evidence="2 3" key="1">
    <citation type="submission" date="2019-03" db="EMBL/GenBank/DDBJ databases">
        <title>Ramlibacter rhizophilus CCTCC AB2015357, whole genome shotgun sequence.</title>
        <authorList>
            <person name="Zhang X."/>
            <person name="Feng G."/>
            <person name="Zhu H."/>
        </authorList>
    </citation>
    <scope>NUCLEOTIDE SEQUENCE [LARGE SCALE GENOMIC DNA]</scope>
    <source>
        <strain evidence="2 3">CCTCC AB2015357</strain>
    </source>
</reference>
<name>A0A4Z0BP10_9BURK</name>
<keyword evidence="1" id="KW-1133">Transmembrane helix</keyword>
<protein>
    <recommendedName>
        <fullName evidence="4">VanZ family protein</fullName>
    </recommendedName>
</protein>
<feature type="transmembrane region" description="Helical" evidence="1">
    <location>
        <begin position="40"/>
        <end position="58"/>
    </location>
</feature>
<keyword evidence="1" id="KW-0472">Membrane</keyword>
<gene>
    <name evidence="2" type="ORF">EZ242_12835</name>
</gene>
<evidence type="ECO:0000313" key="2">
    <source>
        <dbReference type="EMBL" id="TFZ00008.1"/>
    </source>
</evidence>
<dbReference type="Proteomes" id="UP000297564">
    <property type="component" value="Unassembled WGS sequence"/>
</dbReference>
<proteinExistence type="predicted"/>
<dbReference type="OrthoDB" id="8967919at2"/>
<evidence type="ECO:0000256" key="1">
    <source>
        <dbReference type="SAM" id="Phobius"/>
    </source>
</evidence>
<evidence type="ECO:0000313" key="3">
    <source>
        <dbReference type="Proteomes" id="UP000297564"/>
    </source>
</evidence>
<comment type="caution">
    <text evidence="2">The sequence shown here is derived from an EMBL/GenBank/DDBJ whole genome shotgun (WGS) entry which is preliminary data.</text>
</comment>
<organism evidence="2 3">
    <name type="scientific">Ramlibacter rhizophilus</name>
    <dbReference type="NCBI Taxonomy" id="1781167"/>
    <lineage>
        <taxon>Bacteria</taxon>
        <taxon>Pseudomonadati</taxon>
        <taxon>Pseudomonadota</taxon>
        <taxon>Betaproteobacteria</taxon>
        <taxon>Burkholderiales</taxon>
        <taxon>Comamonadaceae</taxon>
        <taxon>Ramlibacter</taxon>
    </lineage>
</organism>
<feature type="transmembrane region" description="Helical" evidence="1">
    <location>
        <begin position="70"/>
        <end position="88"/>
    </location>
</feature>
<dbReference type="AlphaFoldDB" id="A0A4Z0BP10"/>